<reference evidence="2 3" key="1">
    <citation type="submission" date="2016-10" db="EMBL/GenBank/DDBJ databases">
        <authorList>
            <person name="de Groot N.N."/>
        </authorList>
    </citation>
    <scope>NUCLEOTIDE SEQUENCE [LARGE SCALE GENOMIC DNA]</scope>
    <source>
        <strain evidence="2 3">DSM 15345</strain>
    </source>
</reference>
<dbReference type="InterPro" id="IPR043128">
    <property type="entry name" value="Rev_trsase/Diguanyl_cyclase"/>
</dbReference>
<dbReference type="SMART" id="SM00267">
    <property type="entry name" value="GGDEF"/>
    <property type="match status" value="1"/>
</dbReference>
<dbReference type="Gene3D" id="3.30.450.40">
    <property type="match status" value="1"/>
</dbReference>
<dbReference type="Proteomes" id="UP000198703">
    <property type="component" value="Unassembled WGS sequence"/>
</dbReference>
<dbReference type="Pfam" id="PF00990">
    <property type="entry name" value="GGDEF"/>
    <property type="match status" value="1"/>
</dbReference>
<feature type="domain" description="GGDEF" evidence="1">
    <location>
        <begin position="148"/>
        <end position="306"/>
    </location>
</feature>
<keyword evidence="3" id="KW-1185">Reference proteome</keyword>
<organism evidence="2 3">
    <name type="scientific">Rubrimonas cliftonensis</name>
    <dbReference type="NCBI Taxonomy" id="89524"/>
    <lineage>
        <taxon>Bacteria</taxon>
        <taxon>Pseudomonadati</taxon>
        <taxon>Pseudomonadota</taxon>
        <taxon>Alphaproteobacteria</taxon>
        <taxon>Rhodobacterales</taxon>
        <taxon>Paracoccaceae</taxon>
        <taxon>Rubrimonas</taxon>
    </lineage>
</organism>
<dbReference type="NCBIfam" id="TIGR00254">
    <property type="entry name" value="GGDEF"/>
    <property type="match status" value="1"/>
</dbReference>
<dbReference type="STRING" id="89524.SAMN05444370_10961"/>
<proteinExistence type="predicted"/>
<gene>
    <name evidence="2" type="ORF">SAMN05444370_10961</name>
</gene>
<dbReference type="InterPro" id="IPR000160">
    <property type="entry name" value="GGDEF_dom"/>
</dbReference>
<protein>
    <submittedName>
        <fullName evidence="2">Diguanylate cyclase (GGDEF) domain-containing protein</fullName>
    </submittedName>
</protein>
<name>A0A1H4D5P6_9RHOB</name>
<evidence type="ECO:0000313" key="2">
    <source>
        <dbReference type="EMBL" id="SEA68153.1"/>
    </source>
</evidence>
<dbReference type="Pfam" id="PF13185">
    <property type="entry name" value="GAF_2"/>
    <property type="match status" value="1"/>
</dbReference>
<dbReference type="EMBL" id="FNQM01000009">
    <property type="protein sequence ID" value="SEA68153.1"/>
    <property type="molecule type" value="Genomic_DNA"/>
</dbReference>
<dbReference type="SUPFAM" id="SSF55781">
    <property type="entry name" value="GAF domain-like"/>
    <property type="match status" value="1"/>
</dbReference>
<accession>A0A1H4D5P6</accession>
<dbReference type="RefSeq" id="WP_093254413.1">
    <property type="nucleotide sequence ID" value="NZ_FNQM01000009.1"/>
</dbReference>
<dbReference type="Gene3D" id="3.30.70.270">
    <property type="match status" value="1"/>
</dbReference>
<dbReference type="InterPro" id="IPR029787">
    <property type="entry name" value="Nucleotide_cyclase"/>
</dbReference>
<dbReference type="SUPFAM" id="SSF55073">
    <property type="entry name" value="Nucleotide cyclase"/>
    <property type="match status" value="1"/>
</dbReference>
<dbReference type="AlphaFoldDB" id="A0A1H4D5P6"/>
<dbReference type="InterPro" id="IPR003018">
    <property type="entry name" value="GAF"/>
</dbReference>
<evidence type="ECO:0000313" key="3">
    <source>
        <dbReference type="Proteomes" id="UP000198703"/>
    </source>
</evidence>
<evidence type="ECO:0000259" key="1">
    <source>
        <dbReference type="SMART" id="SM00267"/>
    </source>
</evidence>
<dbReference type="InterPro" id="IPR029016">
    <property type="entry name" value="GAF-like_dom_sf"/>
</dbReference>
<sequence>MLLRKSDHRRRVDLSARDLLAPAGALAAGARFDALLSVARGALAAQVAEISLFATDADWLRRCAGEPPAAKRAGPRTDGARVLGVADMAAAPRLQPAGHAGDDPMRACLVAPLTGSDGARIGALTIMDPAPRAFDAAAQALATHLADVAAALEEQFQRACRDTLTGALGRAAFSAAADRVAARCAVTGVRGAIASMRCDGFDAQSARHGRGATDAALRAAALAGAACARRLDVMGRIGPAEFVLLMTDVDTAEAAGVARRVAAAMTQAAAAGGAPLAFASGARRWSPDIADGADWVCEAAGTAAGALG</sequence>